<evidence type="ECO:0000313" key="3">
    <source>
        <dbReference type="Proteomes" id="UP000467124"/>
    </source>
</evidence>
<protein>
    <submittedName>
        <fullName evidence="2">Uncharacterized protein</fullName>
    </submittedName>
</protein>
<feature type="transmembrane region" description="Helical" evidence="1">
    <location>
        <begin position="174"/>
        <end position="196"/>
    </location>
</feature>
<evidence type="ECO:0000256" key="1">
    <source>
        <dbReference type="SAM" id="Phobius"/>
    </source>
</evidence>
<name>A0A7K2ILV4_9ACTN</name>
<accession>A0A7K2ILV4</accession>
<reference evidence="2 3" key="1">
    <citation type="journal article" date="2019" name="Nat. Commun.">
        <title>The antimicrobial potential of Streptomyces from insect microbiomes.</title>
        <authorList>
            <person name="Chevrette M.G."/>
            <person name="Carlson C.M."/>
            <person name="Ortega H.E."/>
            <person name="Thomas C."/>
            <person name="Ananiev G.E."/>
            <person name="Barns K.J."/>
            <person name="Book A.J."/>
            <person name="Cagnazzo J."/>
            <person name="Carlos C."/>
            <person name="Flanigan W."/>
            <person name="Grubbs K.J."/>
            <person name="Horn H.A."/>
            <person name="Hoffmann F.M."/>
            <person name="Klassen J.L."/>
            <person name="Knack J.J."/>
            <person name="Lewin G.R."/>
            <person name="McDonald B.R."/>
            <person name="Muller L."/>
            <person name="Melo W.G.P."/>
            <person name="Pinto-Tomas A.A."/>
            <person name="Schmitz A."/>
            <person name="Wendt-Pienkowski E."/>
            <person name="Wildman S."/>
            <person name="Zhao M."/>
            <person name="Zhang F."/>
            <person name="Bugni T.S."/>
            <person name="Andes D.R."/>
            <person name="Pupo M.T."/>
            <person name="Currie C.R."/>
        </authorList>
    </citation>
    <scope>NUCLEOTIDE SEQUENCE [LARGE SCALE GENOMIC DNA]</scope>
    <source>
        <strain evidence="2 3">SID5840</strain>
    </source>
</reference>
<dbReference type="RefSeq" id="WP_161109961.1">
    <property type="nucleotide sequence ID" value="NZ_JBHXVI010000018.1"/>
</dbReference>
<gene>
    <name evidence="2" type="ORF">GTW20_00365</name>
</gene>
<dbReference type="EMBL" id="WWHY01000001">
    <property type="protein sequence ID" value="MYR30754.1"/>
    <property type="molecule type" value="Genomic_DNA"/>
</dbReference>
<keyword evidence="1" id="KW-0812">Transmembrane</keyword>
<dbReference type="AlphaFoldDB" id="A0A7K2ILV4"/>
<organism evidence="2 3">
    <name type="scientific">Nocardiopsis alba</name>
    <dbReference type="NCBI Taxonomy" id="53437"/>
    <lineage>
        <taxon>Bacteria</taxon>
        <taxon>Bacillati</taxon>
        <taxon>Actinomycetota</taxon>
        <taxon>Actinomycetes</taxon>
        <taxon>Streptosporangiales</taxon>
        <taxon>Nocardiopsidaceae</taxon>
        <taxon>Nocardiopsis</taxon>
    </lineage>
</organism>
<evidence type="ECO:0000313" key="2">
    <source>
        <dbReference type="EMBL" id="MYR30754.1"/>
    </source>
</evidence>
<proteinExistence type="predicted"/>
<sequence length="197" mass="22229">MARDLQTAIEPTMAKAQELKRLLEPLMAVEQQLEQFRRVTAEPIESMLRQHGQQREQLSQLAKTARAQTRISSEVAESARRLALPATVIRGAELSRREAEEALHEVVELQELEAAREEDAEEGSGDLSARLVEQSERQTELSQRQLETFQGVLEAMNTQIVEGREREAEANVKWRWSTGITVMSLLVAILSLISTLN</sequence>
<keyword evidence="1" id="KW-1133">Transmembrane helix</keyword>
<dbReference type="Proteomes" id="UP000467124">
    <property type="component" value="Unassembled WGS sequence"/>
</dbReference>
<keyword evidence="1" id="KW-0472">Membrane</keyword>
<comment type="caution">
    <text evidence="2">The sequence shown here is derived from an EMBL/GenBank/DDBJ whole genome shotgun (WGS) entry which is preliminary data.</text>
</comment>